<dbReference type="Pfam" id="PF01177">
    <property type="entry name" value="Asp_Glu_race"/>
    <property type="match status" value="1"/>
</dbReference>
<dbReference type="eggNOG" id="ENOG502RZ0H">
    <property type="taxonomic scope" value="Eukaryota"/>
</dbReference>
<dbReference type="GeneID" id="18246623"/>
<dbReference type="InterPro" id="IPR053714">
    <property type="entry name" value="Iso_Racemase_Enz_sf"/>
</dbReference>
<dbReference type="AlphaFoldDB" id="G3AY85"/>
<sequence>MYKLLVINPNSSEKVTNDMRDLLPQVPGIQYDFYTAPAAAPSEIDGEHAGEVSEAVVYPDLIKRKLLDYDGYLVCCYSDHPLVYSLTQSTNKPILGIMLGSLIYSVSNPRFSKSMILTSTSSWNNTLDKSILKFFKSHSFPQSMARTKSFDINVVNLNNPVVYGEIVKKVQLYLDEEPQVNCVLLGCAGMVGLDSKLAKTFPDVRFIDSVRVSAEILASLVRFETS</sequence>
<dbReference type="OrthoDB" id="3992718at2759"/>
<dbReference type="KEGG" id="cten:18246623"/>
<gene>
    <name evidence="2" type="ORF">CANTEDRAFT_112661</name>
</gene>
<dbReference type="PANTHER" id="PTHR28047">
    <property type="entry name" value="PROTEIN DCG1"/>
    <property type="match status" value="1"/>
</dbReference>
<dbReference type="HOGENOM" id="CLU_053002_1_0_1"/>
<dbReference type="EMBL" id="GL996512">
    <property type="protein sequence ID" value="EGV65791.1"/>
    <property type="molecule type" value="Genomic_DNA"/>
</dbReference>
<dbReference type="STRING" id="590646.G3AY85"/>
<evidence type="ECO:0000256" key="1">
    <source>
        <dbReference type="ARBA" id="ARBA00038414"/>
    </source>
</evidence>
<proteinExistence type="inferred from homology"/>
<name>G3AY85_CANTC</name>
<dbReference type="Gene3D" id="3.40.50.12500">
    <property type="match status" value="1"/>
</dbReference>
<dbReference type="PANTHER" id="PTHR28047:SF5">
    <property type="entry name" value="PROTEIN DCG1"/>
    <property type="match status" value="1"/>
</dbReference>
<dbReference type="GO" id="GO:0047661">
    <property type="term" value="F:amino-acid racemase activity"/>
    <property type="evidence" value="ECO:0007669"/>
    <property type="project" value="InterPro"/>
</dbReference>
<dbReference type="InterPro" id="IPR015942">
    <property type="entry name" value="Asp/Glu/hydantoin_racemase"/>
</dbReference>
<organism evidence="3">
    <name type="scientific">Candida tenuis (strain ATCC 10573 / BCRC 21748 / CBS 615 / JCM 9827 / NBRC 10315 / NRRL Y-1498 / VKM Y-70)</name>
    <name type="common">Yeast</name>
    <name type="synonym">Yamadazyma tenuis</name>
    <dbReference type="NCBI Taxonomy" id="590646"/>
    <lineage>
        <taxon>Eukaryota</taxon>
        <taxon>Fungi</taxon>
        <taxon>Dikarya</taxon>
        <taxon>Ascomycota</taxon>
        <taxon>Saccharomycotina</taxon>
        <taxon>Pichiomycetes</taxon>
        <taxon>Debaryomycetaceae</taxon>
        <taxon>Yamadazyma</taxon>
    </lineage>
</organism>
<evidence type="ECO:0000313" key="3">
    <source>
        <dbReference type="Proteomes" id="UP000000707"/>
    </source>
</evidence>
<evidence type="ECO:0000313" key="2">
    <source>
        <dbReference type="EMBL" id="EGV65791.1"/>
    </source>
</evidence>
<protein>
    <submittedName>
        <fullName evidence="2">Uncharacterized protein</fullName>
    </submittedName>
</protein>
<dbReference type="InterPro" id="IPR052186">
    <property type="entry name" value="Hydantoin_racemase-like"/>
</dbReference>
<keyword evidence="3" id="KW-1185">Reference proteome</keyword>
<accession>G3AY85</accession>
<dbReference type="Proteomes" id="UP000000707">
    <property type="component" value="Unassembled WGS sequence"/>
</dbReference>
<reference evidence="2 3" key="1">
    <citation type="journal article" date="2011" name="Proc. Natl. Acad. Sci. U.S.A.">
        <title>Comparative genomics of xylose-fermenting fungi for enhanced biofuel production.</title>
        <authorList>
            <person name="Wohlbach D.J."/>
            <person name="Kuo A."/>
            <person name="Sato T.K."/>
            <person name="Potts K.M."/>
            <person name="Salamov A.A."/>
            <person name="LaButti K.M."/>
            <person name="Sun H."/>
            <person name="Clum A."/>
            <person name="Pangilinan J.L."/>
            <person name="Lindquist E.A."/>
            <person name="Lucas S."/>
            <person name="Lapidus A."/>
            <person name="Jin M."/>
            <person name="Gunawan C."/>
            <person name="Balan V."/>
            <person name="Dale B.E."/>
            <person name="Jeffries T.W."/>
            <person name="Zinkel R."/>
            <person name="Barry K.W."/>
            <person name="Grigoriev I.V."/>
            <person name="Gasch A.P."/>
        </authorList>
    </citation>
    <scope>NUCLEOTIDE SEQUENCE [LARGE SCALE GENOMIC DNA]</scope>
    <source>
        <strain evidence="3">ATCC 10573 / BCRC 21748 / CBS 615 / JCM 9827 / NBRC 10315 / NRRL Y-1498 / VKM Y-70</strain>
    </source>
</reference>
<comment type="similarity">
    <text evidence="1">Belongs to the HyuE racemase family.</text>
</comment>